<dbReference type="SUPFAM" id="SSF52833">
    <property type="entry name" value="Thioredoxin-like"/>
    <property type="match status" value="1"/>
</dbReference>
<feature type="active site" description="Cysteine sulfenic acid (-SOH) intermediate; for peroxidase activity" evidence="11">
    <location>
        <position position="47"/>
    </location>
</feature>
<keyword evidence="7" id="KW-0676">Redox-active center</keyword>
<keyword evidence="14" id="KW-1185">Reference proteome</keyword>
<reference evidence="13" key="1">
    <citation type="journal article" date="2022" name="Proc. Natl. Acad. Sci. U.S.A.">
        <title>Life cycle and functional genomics of the unicellular red alga Galdieria for elucidating algal and plant evolution and industrial use.</title>
        <authorList>
            <person name="Hirooka S."/>
            <person name="Itabashi T."/>
            <person name="Ichinose T.M."/>
            <person name="Onuma R."/>
            <person name="Fujiwara T."/>
            <person name="Yamashita S."/>
            <person name="Jong L.W."/>
            <person name="Tomita R."/>
            <person name="Iwane A.H."/>
            <person name="Miyagishima S.Y."/>
        </authorList>
    </citation>
    <scope>NUCLEOTIDE SEQUENCE</scope>
    <source>
        <strain evidence="13">NBRC 102759</strain>
    </source>
</reference>
<evidence type="ECO:0000256" key="9">
    <source>
        <dbReference type="ARBA" id="ARBA00038489"/>
    </source>
</evidence>
<dbReference type="InterPro" id="IPR036249">
    <property type="entry name" value="Thioredoxin-like_sf"/>
</dbReference>
<accession>A0A9C7PZY6</accession>
<evidence type="ECO:0000259" key="12">
    <source>
        <dbReference type="PROSITE" id="PS51352"/>
    </source>
</evidence>
<dbReference type="PIRSF" id="PIRSF000239">
    <property type="entry name" value="AHPC"/>
    <property type="match status" value="1"/>
</dbReference>
<dbReference type="EC" id="1.11.1.24" evidence="2"/>
<evidence type="ECO:0000256" key="2">
    <source>
        <dbReference type="ARBA" id="ARBA00013017"/>
    </source>
</evidence>
<dbReference type="Proteomes" id="UP001061958">
    <property type="component" value="Unassembled WGS sequence"/>
</dbReference>
<dbReference type="GO" id="GO:0045454">
    <property type="term" value="P:cell redox homeostasis"/>
    <property type="evidence" value="ECO:0007669"/>
    <property type="project" value="TreeGrafter"/>
</dbReference>
<evidence type="ECO:0000256" key="1">
    <source>
        <dbReference type="ARBA" id="ARBA00011245"/>
    </source>
</evidence>
<dbReference type="InterPro" id="IPR000866">
    <property type="entry name" value="AhpC/TSA"/>
</dbReference>
<dbReference type="GO" id="GO:0008379">
    <property type="term" value="F:thioredoxin peroxidase activity"/>
    <property type="evidence" value="ECO:0007669"/>
    <property type="project" value="TreeGrafter"/>
</dbReference>
<organism evidence="13 14">
    <name type="scientific">Galdieria partita</name>
    <dbReference type="NCBI Taxonomy" id="83374"/>
    <lineage>
        <taxon>Eukaryota</taxon>
        <taxon>Rhodophyta</taxon>
        <taxon>Bangiophyceae</taxon>
        <taxon>Galdieriales</taxon>
        <taxon>Galdieriaceae</taxon>
        <taxon>Galdieria</taxon>
    </lineage>
</organism>
<feature type="domain" description="Thioredoxin" evidence="12">
    <location>
        <begin position="4"/>
        <end position="153"/>
    </location>
</feature>
<keyword evidence="5" id="KW-0560">Oxidoreductase</keyword>
<dbReference type="Pfam" id="PF00578">
    <property type="entry name" value="AhpC-TSA"/>
    <property type="match status" value="1"/>
</dbReference>
<dbReference type="AlphaFoldDB" id="A0A9C7PZY6"/>
<comment type="subunit">
    <text evidence="1">Monomer.</text>
</comment>
<evidence type="ECO:0000256" key="3">
    <source>
        <dbReference type="ARBA" id="ARBA00022559"/>
    </source>
</evidence>
<dbReference type="InterPro" id="IPR024706">
    <property type="entry name" value="Peroxiredoxin_AhpC-typ"/>
</dbReference>
<dbReference type="FunFam" id="3.40.30.10:FF:000007">
    <property type="entry name" value="Thioredoxin-dependent thiol peroxidase"/>
    <property type="match status" value="1"/>
</dbReference>
<dbReference type="GO" id="GO:0034599">
    <property type="term" value="P:cellular response to oxidative stress"/>
    <property type="evidence" value="ECO:0007669"/>
    <property type="project" value="TreeGrafter"/>
</dbReference>
<keyword evidence="6" id="KW-1015">Disulfide bond</keyword>
<evidence type="ECO:0000256" key="7">
    <source>
        <dbReference type="ARBA" id="ARBA00023284"/>
    </source>
</evidence>
<dbReference type="OrthoDB" id="338622at2759"/>
<reference evidence="13" key="2">
    <citation type="submission" date="2022-01" db="EMBL/GenBank/DDBJ databases">
        <authorList>
            <person name="Hirooka S."/>
            <person name="Miyagishima S.Y."/>
        </authorList>
    </citation>
    <scope>NUCLEOTIDE SEQUENCE</scope>
    <source>
        <strain evidence="13">NBRC 102759</strain>
    </source>
</reference>
<dbReference type="GO" id="GO:0005737">
    <property type="term" value="C:cytoplasm"/>
    <property type="evidence" value="ECO:0007669"/>
    <property type="project" value="TreeGrafter"/>
</dbReference>
<name>A0A9C7PZY6_9RHOD</name>
<evidence type="ECO:0000256" key="8">
    <source>
        <dbReference type="ARBA" id="ARBA00032824"/>
    </source>
</evidence>
<dbReference type="InterPro" id="IPR050924">
    <property type="entry name" value="Peroxiredoxin_BCP/PrxQ"/>
</dbReference>
<evidence type="ECO:0000256" key="6">
    <source>
        <dbReference type="ARBA" id="ARBA00023157"/>
    </source>
</evidence>
<keyword evidence="4" id="KW-0049">Antioxidant</keyword>
<comment type="similarity">
    <text evidence="9">Belongs to the peroxiredoxin family. BCP/PrxQ subfamily.</text>
</comment>
<evidence type="ECO:0000256" key="4">
    <source>
        <dbReference type="ARBA" id="ARBA00022862"/>
    </source>
</evidence>
<proteinExistence type="inferred from homology"/>
<keyword evidence="3" id="KW-0575">Peroxidase</keyword>
<evidence type="ECO:0000256" key="11">
    <source>
        <dbReference type="PIRSR" id="PIRSR000239-1"/>
    </source>
</evidence>
<comment type="catalytic activity">
    <reaction evidence="10">
        <text>a hydroperoxide + [thioredoxin]-dithiol = an alcohol + [thioredoxin]-disulfide + H2O</text>
        <dbReference type="Rhea" id="RHEA:62620"/>
        <dbReference type="Rhea" id="RHEA-COMP:10698"/>
        <dbReference type="Rhea" id="RHEA-COMP:10700"/>
        <dbReference type="ChEBI" id="CHEBI:15377"/>
        <dbReference type="ChEBI" id="CHEBI:29950"/>
        <dbReference type="ChEBI" id="CHEBI:30879"/>
        <dbReference type="ChEBI" id="CHEBI:35924"/>
        <dbReference type="ChEBI" id="CHEBI:50058"/>
        <dbReference type="EC" id="1.11.1.24"/>
    </reaction>
</comment>
<protein>
    <recommendedName>
        <fullName evidence="2">thioredoxin-dependent peroxiredoxin</fullName>
        <ecNumber evidence="2">1.11.1.24</ecNumber>
    </recommendedName>
    <alternativeName>
        <fullName evidence="8">Thioredoxin peroxidase</fullName>
    </alternativeName>
</protein>
<dbReference type="EMBL" id="BQMJ01000044">
    <property type="protein sequence ID" value="GJQ13520.1"/>
    <property type="molecule type" value="Genomic_DNA"/>
</dbReference>
<gene>
    <name evidence="13" type="ORF">GpartN1_g5311.t1</name>
</gene>
<dbReference type="PROSITE" id="PS51352">
    <property type="entry name" value="THIOREDOXIN_2"/>
    <property type="match status" value="1"/>
</dbReference>
<evidence type="ECO:0000256" key="5">
    <source>
        <dbReference type="ARBA" id="ARBA00023002"/>
    </source>
</evidence>
<sequence>MGKLKVGDEAPDFELKDQDGNTVKFSDLKGKYPVVLFFYPKDKSYGCTREACTFRDSMSEFNELNAKVFGISSDSVETHKSFAEQQKLTFPLLSDVGGKVRKLYGVPSTMFIMPGRCTYVIGPDGVVRHIYSSQVNFSNHVTEAKTALEKIRVNAETAEE</sequence>
<dbReference type="InterPro" id="IPR013766">
    <property type="entry name" value="Thioredoxin_domain"/>
</dbReference>
<dbReference type="PANTHER" id="PTHR42801:SF4">
    <property type="entry name" value="AHPC_TSA FAMILY PROTEIN"/>
    <property type="match status" value="1"/>
</dbReference>
<dbReference type="CDD" id="cd03017">
    <property type="entry name" value="PRX_BCP"/>
    <property type="match status" value="1"/>
</dbReference>
<dbReference type="PANTHER" id="PTHR42801">
    <property type="entry name" value="THIOREDOXIN-DEPENDENT PEROXIDE REDUCTASE"/>
    <property type="match status" value="1"/>
</dbReference>
<dbReference type="Gene3D" id="3.40.30.10">
    <property type="entry name" value="Glutaredoxin"/>
    <property type="match status" value="1"/>
</dbReference>
<evidence type="ECO:0000256" key="10">
    <source>
        <dbReference type="ARBA" id="ARBA00049091"/>
    </source>
</evidence>
<evidence type="ECO:0000313" key="14">
    <source>
        <dbReference type="Proteomes" id="UP001061958"/>
    </source>
</evidence>
<comment type="caution">
    <text evidence="13">The sequence shown here is derived from an EMBL/GenBank/DDBJ whole genome shotgun (WGS) entry which is preliminary data.</text>
</comment>
<evidence type="ECO:0000313" key="13">
    <source>
        <dbReference type="EMBL" id="GJQ13520.1"/>
    </source>
</evidence>